<proteinExistence type="predicted"/>
<name>A0A1X7TFZ6_AMPQE</name>
<dbReference type="EnsemblMetazoa" id="Aqu2.1.13325_001">
    <property type="protein sequence ID" value="Aqu2.1.13325_001"/>
    <property type="gene ID" value="Aqu2.1.13325"/>
</dbReference>
<evidence type="ECO:0008006" key="3">
    <source>
        <dbReference type="Google" id="ProtNLM"/>
    </source>
</evidence>
<feature type="transmembrane region" description="Helical" evidence="1">
    <location>
        <begin position="134"/>
        <end position="155"/>
    </location>
</feature>
<keyword evidence="1" id="KW-1133">Transmembrane helix</keyword>
<keyword evidence="1" id="KW-0812">Transmembrane</keyword>
<feature type="transmembrane region" description="Helical" evidence="1">
    <location>
        <begin position="94"/>
        <end position="114"/>
    </location>
</feature>
<dbReference type="SUPFAM" id="SSF103473">
    <property type="entry name" value="MFS general substrate transporter"/>
    <property type="match status" value="1"/>
</dbReference>
<dbReference type="AlphaFoldDB" id="A0A1X7TFZ6"/>
<reference evidence="2" key="1">
    <citation type="submission" date="2017-05" db="UniProtKB">
        <authorList>
            <consortium name="EnsemblMetazoa"/>
        </authorList>
    </citation>
    <scope>IDENTIFICATION</scope>
</reference>
<keyword evidence="1" id="KW-0472">Membrane</keyword>
<evidence type="ECO:0000313" key="2">
    <source>
        <dbReference type="EnsemblMetazoa" id="Aqu2.1.13325_001"/>
    </source>
</evidence>
<feature type="transmembrane region" description="Helical" evidence="1">
    <location>
        <begin position="33"/>
        <end position="56"/>
    </location>
</feature>
<dbReference type="InParanoid" id="A0A1X7TFZ6"/>
<accession>A0A1X7TFZ6</accession>
<dbReference type="InterPro" id="IPR036259">
    <property type="entry name" value="MFS_trans_sf"/>
</dbReference>
<sequence>MEVSHVYYYYILVNRFTGGFATKFALPSWWYKYGFIMVCFGYVFYPLFGLLADVWIGRYKAILIGTVLCFISWIILGIGFILDSYFTSQTIFYCVYGFAYFFKFSGFSSFTANIIQYNIDQLVGASADELNSVIYWYILSEPLMHFLFYLLQCLFDS</sequence>
<feature type="transmembrane region" description="Helical" evidence="1">
    <location>
        <begin position="62"/>
        <end position="82"/>
    </location>
</feature>
<evidence type="ECO:0000256" key="1">
    <source>
        <dbReference type="SAM" id="Phobius"/>
    </source>
</evidence>
<organism evidence="2">
    <name type="scientific">Amphimedon queenslandica</name>
    <name type="common">Sponge</name>
    <dbReference type="NCBI Taxonomy" id="400682"/>
    <lineage>
        <taxon>Eukaryota</taxon>
        <taxon>Metazoa</taxon>
        <taxon>Porifera</taxon>
        <taxon>Demospongiae</taxon>
        <taxon>Heteroscleromorpha</taxon>
        <taxon>Haplosclerida</taxon>
        <taxon>Niphatidae</taxon>
        <taxon>Amphimedon</taxon>
    </lineage>
</organism>
<protein>
    <recommendedName>
        <fullName evidence="3">Major facilitator superfamily associated domain-containing protein</fullName>
    </recommendedName>
</protein>